<feature type="transmembrane region" description="Helical" evidence="1">
    <location>
        <begin position="73"/>
        <end position="97"/>
    </location>
</feature>
<keyword evidence="3" id="KW-1185">Reference proteome</keyword>
<keyword evidence="1" id="KW-1133">Transmembrane helix</keyword>
<feature type="transmembrane region" description="Helical" evidence="1">
    <location>
        <begin position="118"/>
        <end position="141"/>
    </location>
</feature>
<keyword evidence="1" id="KW-0812">Transmembrane</keyword>
<sequence length="146" mass="16832">MKKTRFTEQQIISVIQIISLFFELTGLALFLMELKFPKNRNRLEQKVEILINNTDLKKLWSRAVTPFYFRGQIVSALLALLIIASFLIQPLIILAPFPIYIFNQLLRFMNFLTNKKPLATIGLLIASLGLLGEIYQVILIIDSKSY</sequence>
<proteinExistence type="predicted"/>
<accession>A0ABW7N5R4</accession>
<comment type="caution">
    <text evidence="2">The sequence shown here is derived from an EMBL/GenBank/DDBJ whole genome shotgun (WGS) entry which is preliminary data.</text>
</comment>
<reference evidence="2 3" key="1">
    <citation type="journal article" date="2013" name="Int. J. Syst. Evol. Microbiol.">
        <title>Marinoscillum luteum sp. nov., isolated from marine sediment.</title>
        <authorList>
            <person name="Cha I.T."/>
            <person name="Park S.J."/>
            <person name="Kim S.J."/>
            <person name="Kim J.G."/>
            <person name="Jung M.Y."/>
            <person name="Shin K.S."/>
            <person name="Kwon K.K."/>
            <person name="Yang S.H."/>
            <person name="Seo Y.S."/>
            <person name="Rhee S.K."/>
        </authorList>
    </citation>
    <scope>NUCLEOTIDE SEQUENCE [LARGE SCALE GENOMIC DNA]</scope>
    <source>
        <strain evidence="2 3">KCTC 23939</strain>
    </source>
</reference>
<organism evidence="2 3">
    <name type="scientific">Marinoscillum luteum</name>
    <dbReference type="NCBI Taxonomy" id="861051"/>
    <lineage>
        <taxon>Bacteria</taxon>
        <taxon>Pseudomonadati</taxon>
        <taxon>Bacteroidota</taxon>
        <taxon>Cytophagia</taxon>
        <taxon>Cytophagales</taxon>
        <taxon>Reichenbachiellaceae</taxon>
        <taxon>Marinoscillum</taxon>
    </lineage>
</organism>
<evidence type="ECO:0000313" key="2">
    <source>
        <dbReference type="EMBL" id="MFH6982777.1"/>
    </source>
</evidence>
<dbReference type="EMBL" id="JBIPKE010000013">
    <property type="protein sequence ID" value="MFH6982777.1"/>
    <property type="molecule type" value="Genomic_DNA"/>
</dbReference>
<dbReference type="RefSeq" id="WP_395416421.1">
    <property type="nucleotide sequence ID" value="NZ_JBIPKE010000013.1"/>
</dbReference>
<protein>
    <submittedName>
        <fullName evidence="2">Uncharacterized protein</fullName>
    </submittedName>
</protein>
<feature type="transmembrane region" description="Helical" evidence="1">
    <location>
        <begin position="12"/>
        <end position="32"/>
    </location>
</feature>
<evidence type="ECO:0000313" key="3">
    <source>
        <dbReference type="Proteomes" id="UP001610063"/>
    </source>
</evidence>
<dbReference type="Proteomes" id="UP001610063">
    <property type="component" value="Unassembled WGS sequence"/>
</dbReference>
<name>A0ABW7N5R4_9BACT</name>
<evidence type="ECO:0000256" key="1">
    <source>
        <dbReference type="SAM" id="Phobius"/>
    </source>
</evidence>
<keyword evidence="1" id="KW-0472">Membrane</keyword>
<gene>
    <name evidence="2" type="ORF">ACHKAR_04970</name>
</gene>